<dbReference type="AlphaFoldDB" id="A0AAD9FLD1"/>
<keyword evidence="2" id="KW-1185">Reference proteome</keyword>
<dbReference type="EMBL" id="JAODAN010000016">
    <property type="protein sequence ID" value="KAK1920609.1"/>
    <property type="molecule type" value="Genomic_DNA"/>
</dbReference>
<comment type="caution">
    <text evidence="1">The sequence shown here is derived from an EMBL/GenBank/DDBJ whole genome shotgun (WGS) entry which is preliminary data.</text>
</comment>
<evidence type="ECO:0000313" key="1">
    <source>
        <dbReference type="EMBL" id="KAK1920609.1"/>
    </source>
</evidence>
<gene>
    <name evidence="1" type="ORF">DB88DRAFT_475783</name>
</gene>
<dbReference type="Proteomes" id="UP001182556">
    <property type="component" value="Unassembled WGS sequence"/>
</dbReference>
<name>A0AAD9FLD1_PAPLA</name>
<proteinExistence type="predicted"/>
<protein>
    <submittedName>
        <fullName evidence="1">Uncharacterized protein</fullName>
    </submittedName>
</protein>
<organism evidence="1 2">
    <name type="scientific">Papiliotrema laurentii</name>
    <name type="common">Cryptococcus laurentii</name>
    <dbReference type="NCBI Taxonomy" id="5418"/>
    <lineage>
        <taxon>Eukaryota</taxon>
        <taxon>Fungi</taxon>
        <taxon>Dikarya</taxon>
        <taxon>Basidiomycota</taxon>
        <taxon>Agaricomycotina</taxon>
        <taxon>Tremellomycetes</taxon>
        <taxon>Tremellales</taxon>
        <taxon>Rhynchogastremaceae</taxon>
        <taxon>Papiliotrema</taxon>
    </lineage>
</organism>
<accession>A0AAD9FLD1</accession>
<reference evidence="1" key="1">
    <citation type="submission" date="2023-02" db="EMBL/GenBank/DDBJ databases">
        <title>Identification and recombinant expression of a fungal hydrolase from Papiliotrema laurentii that hydrolyzes apple cutin and clears colloidal polyester polyurethane.</title>
        <authorList>
            <consortium name="DOE Joint Genome Institute"/>
            <person name="Roman V.A."/>
            <person name="Bojanowski C."/>
            <person name="Crable B.R."/>
            <person name="Wagner D.N."/>
            <person name="Hung C.S."/>
            <person name="Nadeau L.J."/>
            <person name="Schratz L."/>
            <person name="Haridas S."/>
            <person name="Pangilinan J."/>
            <person name="Lipzen A."/>
            <person name="Na H."/>
            <person name="Yan M."/>
            <person name="Ng V."/>
            <person name="Grigoriev I.V."/>
            <person name="Spatafora J.W."/>
            <person name="Barlow D."/>
            <person name="Biffinger J."/>
            <person name="Kelley-Loughnane N."/>
            <person name="Varaljay V.A."/>
            <person name="Crookes-Goodson W.J."/>
        </authorList>
    </citation>
    <scope>NUCLEOTIDE SEQUENCE</scope>
    <source>
        <strain evidence="1">5307AH</strain>
    </source>
</reference>
<evidence type="ECO:0000313" key="2">
    <source>
        <dbReference type="Proteomes" id="UP001182556"/>
    </source>
</evidence>
<sequence length="128" mass="13719">MNSEWSAQSQLKCGVCEDGDKVVKLTSPIDCGFAEADGDTHATGVRAMSTATPKPLVFLTGDLMAKETAEESQSWKGALGDSVFGRLGTTINLDLVRARARTLGCSDEPRTYRNTSLGSRPNSMFQSI</sequence>